<evidence type="ECO:0000313" key="1">
    <source>
        <dbReference type="EMBL" id="KAI5653671.1"/>
    </source>
</evidence>
<sequence length="129" mass="14576">MLEPTRGFRVQVGSLSESRHISSASTPKFKRTCNATVGLHGQTPDPLTMFRTKFWHLVVNTSETPYERSITKQPHSYITSQNRLQISGALTRTESGYECFQQKSQSASSPYAYANLQICQVYIHACQIM</sequence>
<dbReference type="Proteomes" id="UP001060085">
    <property type="component" value="Linkage Group LG07"/>
</dbReference>
<dbReference type="EMBL" id="CM044707">
    <property type="protein sequence ID" value="KAI5653671.1"/>
    <property type="molecule type" value="Genomic_DNA"/>
</dbReference>
<gene>
    <name evidence="1" type="ORF">M9H77_30858</name>
</gene>
<proteinExistence type="predicted"/>
<organism evidence="1 2">
    <name type="scientific">Catharanthus roseus</name>
    <name type="common">Madagascar periwinkle</name>
    <name type="synonym">Vinca rosea</name>
    <dbReference type="NCBI Taxonomy" id="4058"/>
    <lineage>
        <taxon>Eukaryota</taxon>
        <taxon>Viridiplantae</taxon>
        <taxon>Streptophyta</taxon>
        <taxon>Embryophyta</taxon>
        <taxon>Tracheophyta</taxon>
        <taxon>Spermatophyta</taxon>
        <taxon>Magnoliopsida</taxon>
        <taxon>eudicotyledons</taxon>
        <taxon>Gunneridae</taxon>
        <taxon>Pentapetalae</taxon>
        <taxon>asterids</taxon>
        <taxon>lamiids</taxon>
        <taxon>Gentianales</taxon>
        <taxon>Apocynaceae</taxon>
        <taxon>Rauvolfioideae</taxon>
        <taxon>Vinceae</taxon>
        <taxon>Catharanthinae</taxon>
        <taxon>Catharanthus</taxon>
    </lineage>
</organism>
<keyword evidence="2" id="KW-1185">Reference proteome</keyword>
<evidence type="ECO:0000313" key="2">
    <source>
        <dbReference type="Proteomes" id="UP001060085"/>
    </source>
</evidence>
<reference evidence="2" key="1">
    <citation type="journal article" date="2023" name="Nat. Plants">
        <title>Single-cell RNA sequencing provides a high-resolution roadmap for understanding the multicellular compartmentation of specialized metabolism.</title>
        <authorList>
            <person name="Sun S."/>
            <person name="Shen X."/>
            <person name="Li Y."/>
            <person name="Li Y."/>
            <person name="Wang S."/>
            <person name="Li R."/>
            <person name="Zhang H."/>
            <person name="Shen G."/>
            <person name="Guo B."/>
            <person name="Wei J."/>
            <person name="Xu J."/>
            <person name="St-Pierre B."/>
            <person name="Chen S."/>
            <person name="Sun C."/>
        </authorList>
    </citation>
    <scope>NUCLEOTIDE SEQUENCE [LARGE SCALE GENOMIC DNA]</scope>
</reference>
<accession>A0ACC0A2C6</accession>
<protein>
    <submittedName>
        <fullName evidence="1">Uncharacterized protein</fullName>
    </submittedName>
</protein>
<comment type="caution">
    <text evidence="1">The sequence shown here is derived from an EMBL/GenBank/DDBJ whole genome shotgun (WGS) entry which is preliminary data.</text>
</comment>
<name>A0ACC0A2C6_CATRO</name>